<gene>
    <name evidence="2" type="ORF">ACFP85_01680</name>
</gene>
<evidence type="ECO:0000313" key="3">
    <source>
        <dbReference type="Proteomes" id="UP001596364"/>
    </source>
</evidence>
<name>A0ABW1XF79_9ALTE</name>
<evidence type="ECO:0000256" key="1">
    <source>
        <dbReference type="SAM" id="SignalP"/>
    </source>
</evidence>
<evidence type="ECO:0000313" key="2">
    <source>
        <dbReference type="EMBL" id="MFC6438863.1"/>
    </source>
</evidence>
<dbReference type="Proteomes" id="UP001596364">
    <property type="component" value="Unassembled WGS sequence"/>
</dbReference>
<proteinExistence type="predicted"/>
<feature type="signal peptide" evidence="1">
    <location>
        <begin position="1"/>
        <end position="24"/>
    </location>
</feature>
<sequence length="379" mass="41378">MKLNKIAALTLALGTSCAVPFAQADETTFKFGGYVKADGMWSSYSDGSLSANNAGRDFYIPSLTPVSGADKDAQFDAHVKQSRFNLSSTTKLDNGETLKAFFEMDFMLAPGGDERISNSYQPRLRHAFLTYGNWLVGQTWSTFMDVGTLPDSVDFIGTTDGTIFVRQTQVRYTNGNLQVALENPESTITDGGRKVTDDNTMPDLTMKYTMKKDWGYFSVAGLLRQLAYNNGAGVDETVSSFGVSVASKIMMGKDDLRLMVNYGSGLGRYIGLNTNNGAVLTSSGDLETIDSMGFTAAYRHVVSDQTAFNLIYAMYDADDGAELEGLLVNKQTWSARANLMYYPVKNITVGVEFAHAAIEKASGAEGDMNRFQVMAKYAF</sequence>
<dbReference type="InterPro" id="IPR045748">
    <property type="entry name" value="DcaP"/>
</dbReference>
<dbReference type="EMBL" id="JBHSUS010000001">
    <property type="protein sequence ID" value="MFC6438863.1"/>
    <property type="molecule type" value="Genomic_DNA"/>
</dbReference>
<dbReference type="PROSITE" id="PS51257">
    <property type="entry name" value="PROKAR_LIPOPROTEIN"/>
    <property type="match status" value="1"/>
</dbReference>
<reference evidence="3" key="1">
    <citation type="journal article" date="2019" name="Int. J. Syst. Evol. Microbiol.">
        <title>The Global Catalogue of Microorganisms (GCM) 10K type strain sequencing project: providing services to taxonomists for standard genome sequencing and annotation.</title>
        <authorList>
            <consortium name="The Broad Institute Genomics Platform"/>
            <consortium name="The Broad Institute Genome Sequencing Center for Infectious Disease"/>
            <person name="Wu L."/>
            <person name="Ma J."/>
        </authorList>
    </citation>
    <scope>NUCLEOTIDE SEQUENCE [LARGE SCALE GENOMIC DNA]</scope>
    <source>
        <strain evidence="3">CGMCC 1.16031</strain>
    </source>
</reference>
<organism evidence="2 3">
    <name type="scientific">Pseudobowmanella zhangzhouensis</name>
    <dbReference type="NCBI Taxonomy" id="1537679"/>
    <lineage>
        <taxon>Bacteria</taxon>
        <taxon>Pseudomonadati</taxon>
        <taxon>Pseudomonadota</taxon>
        <taxon>Gammaproteobacteria</taxon>
        <taxon>Alteromonadales</taxon>
        <taxon>Alteromonadaceae</taxon>
    </lineage>
</organism>
<dbReference type="SUPFAM" id="SSF56935">
    <property type="entry name" value="Porins"/>
    <property type="match status" value="1"/>
</dbReference>
<dbReference type="Pfam" id="PF19577">
    <property type="entry name" value="DcaP"/>
    <property type="match status" value="1"/>
</dbReference>
<protein>
    <submittedName>
        <fullName evidence="2">DcaP family trimeric outer membrane transporter</fullName>
    </submittedName>
</protein>
<keyword evidence="1" id="KW-0732">Signal</keyword>
<dbReference type="RefSeq" id="WP_131258949.1">
    <property type="nucleotide sequence ID" value="NZ_JBHSUS010000001.1"/>
</dbReference>
<comment type="caution">
    <text evidence="2">The sequence shown here is derived from an EMBL/GenBank/DDBJ whole genome shotgun (WGS) entry which is preliminary data.</text>
</comment>
<accession>A0ABW1XF79</accession>
<keyword evidence="3" id="KW-1185">Reference proteome</keyword>
<feature type="chain" id="PRO_5046872167" evidence="1">
    <location>
        <begin position="25"/>
        <end position="379"/>
    </location>
</feature>